<gene>
    <name evidence="1" type="primary">jg3625</name>
    <name evidence="1" type="ORF">PAEG_LOCUS11695</name>
</gene>
<name>A0A8S4R994_9NEOP</name>
<evidence type="ECO:0000313" key="1">
    <source>
        <dbReference type="EMBL" id="CAH2233763.1"/>
    </source>
</evidence>
<comment type="caution">
    <text evidence="1">The sequence shown here is derived from an EMBL/GenBank/DDBJ whole genome shotgun (WGS) entry which is preliminary data.</text>
</comment>
<sequence length="89" mass="10127">MHVKLQCHFKTIANSRSILPTELKERTGVGERNVLREYITEDLVDLQSQQPYAACFQRHPVTPLMASIYIVWGRLTLRPSFTGAGTLEP</sequence>
<proteinExistence type="predicted"/>
<dbReference type="EMBL" id="CAKXAJ010024999">
    <property type="protein sequence ID" value="CAH2233763.1"/>
    <property type="molecule type" value="Genomic_DNA"/>
</dbReference>
<evidence type="ECO:0000313" key="2">
    <source>
        <dbReference type="Proteomes" id="UP000838756"/>
    </source>
</evidence>
<accession>A0A8S4R994</accession>
<reference evidence="1" key="1">
    <citation type="submission" date="2022-03" db="EMBL/GenBank/DDBJ databases">
        <authorList>
            <person name="Lindestad O."/>
        </authorList>
    </citation>
    <scope>NUCLEOTIDE SEQUENCE</scope>
</reference>
<organism evidence="1 2">
    <name type="scientific">Pararge aegeria aegeria</name>
    <dbReference type="NCBI Taxonomy" id="348720"/>
    <lineage>
        <taxon>Eukaryota</taxon>
        <taxon>Metazoa</taxon>
        <taxon>Ecdysozoa</taxon>
        <taxon>Arthropoda</taxon>
        <taxon>Hexapoda</taxon>
        <taxon>Insecta</taxon>
        <taxon>Pterygota</taxon>
        <taxon>Neoptera</taxon>
        <taxon>Endopterygota</taxon>
        <taxon>Lepidoptera</taxon>
        <taxon>Glossata</taxon>
        <taxon>Ditrysia</taxon>
        <taxon>Papilionoidea</taxon>
        <taxon>Nymphalidae</taxon>
        <taxon>Satyrinae</taxon>
        <taxon>Satyrini</taxon>
        <taxon>Parargina</taxon>
        <taxon>Pararge</taxon>
    </lineage>
</organism>
<keyword evidence="2" id="KW-1185">Reference proteome</keyword>
<protein>
    <submittedName>
        <fullName evidence="1">Jg3625 protein</fullName>
    </submittedName>
</protein>
<dbReference type="Proteomes" id="UP000838756">
    <property type="component" value="Unassembled WGS sequence"/>
</dbReference>
<dbReference type="AlphaFoldDB" id="A0A8S4R994"/>